<feature type="transmembrane region" description="Helical" evidence="11">
    <location>
        <begin position="1248"/>
        <end position="1267"/>
    </location>
</feature>
<feature type="transmembrane region" description="Helical" evidence="11">
    <location>
        <begin position="3399"/>
        <end position="3422"/>
    </location>
</feature>
<keyword evidence="4 11" id="KW-0812">Transmembrane</keyword>
<reference evidence="12 13" key="1">
    <citation type="submission" date="2016-03" db="EMBL/GenBank/DDBJ databases">
        <title>Trachymyrmex septentrionalis WGS genome.</title>
        <authorList>
            <person name="Nygaard S."/>
            <person name="Hu H."/>
            <person name="Boomsma J."/>
            <person name="Zhang G."/>
        </authorList>
    </citation>
    <scope>NUCLEOTIDE SEQUENCE [LARGE SCALE GENOMIC DNA]</scope>
    <source>
        <strain evidence="12">Tsep2-gDNA-1</strain>
        <tissue evidence="12">Whole body</tissue>
    </source>
</reference>
<feature type="transmembrane region" description="Helical" evidence="11">
    <location>
        <begin position="2146"/>
        <end position="2164"/>
    </location>
</feature>
<protein>
    <submittedName>
        <fullName evidence="12">Odorant receptor 43a</fullName>
    </submittedName>
</protein>
<feature type="transmembrane region" description="Helical" evidence="11">
    <location>
        <begin position="2373"/>
        <end position="2397"/>
    </location>
</feature>
<feature type="transmembrane region" description="Helical" evidence="11">
    <location>
        <begin position="1031"/>
        <end position="1056"/>
    </location>
</feature>
<feature type="transmembrane region" description="Helical" evidence="11">
    <location>
        <begin position="802"/>
        <end position="821"/>
    </location>
</feature>
<organism evidence="12 13">
    <name type="scientific">Trachymyrmex septentrionalis</name>
    <dbReference type="NCBI Taxonomy" id="34720"/>
    <lineage>
        <taxon>Eukaryota</taxon>
        <taxon>Metazoa</taxon>
        <taxon>Ecdysozoa</taxon>
        <taxon>Arthropoda</taxon>
        <taxon>Hexapoda</taxon>
        <taxon>Insecta</taxon>
        <taxon>Pterygota</taxon>
        <taxon>Neoptera</taxon>
        <taxon>Endopterygota</taxon>
        <taxon>Hymenoptera</taxon>
        <taxon>Apocrita</taxon>
        <taxon>Aculeata</taxon>
        <taxon>Formicoidea</taxon>
        <taxon>Formicidae</taxon>
        <taxon>Myrmicinae</taxon>
        <taxon>Trachymyrmex</taxon>
    </lineage>
</organism>
<feature type="transmembrane region" description="Helical" evidence="11">
    <location>
        <begin position="1993"/>
        <end position="2014"/>
    </location>
</feature>
<keyword evidence="3" id="KW-0716">Sensory transduction</keyword>
<keyword evidence="8 12" id="KW-0675">Receptor</keyword>
<evidence type="ECO:0000256" key="5">
    <source>
        <dbReference type="ARBA" id="ARBA00022725"/>
    </source>
</evidence>
<feature type="transmembrane region" description="Helical" evidence="11">
    <location>
        <begin position="2776"/>
        <end position="2798"/>
    </location>
</feature>
<keyword evidence="9" id="KW-0807">Transducer</keyword>
<dbReference type="GO" id="GO:0005886">
    <property type="term" value="C:plasma membrane"/>
    <property type="evidence" value="ECO:0007669"/>
    <property type="project" value="UniProtKB-SubCell"/>
</dbReference>
<evidence type="ECO:0000256" key="7">
    <source>
        <dbReference type="ARBA" id="ARBA00023136"/>
    </source>
</evidence>
<feature type="transmembrane region" description="Helical" evidence="11">
    <location>
        <begin position="2867"/>
        <end position="2885"/>
    </location>
</feature>
<feature type="transmembrane region" description="Helical" evidence="11">
    <location>
        <begin position="1719"/>
        <end position="1739"/>
    </location>
</feature>
<evidence type="ECO:0000256" key="6">
    <source>
        <dbReference type="ARBA" id="ARBA00022989"/>
    </source>
</evidence>
<feature type="transmembrane region" description="Helical" evidence="11">
    <location>
        <begin position="2441"/>
        <end position="2465"/>
    </location>
</feature>
<feature type="transmembrane region" description="Helical" evidence="11">
    <location>
        <begin position="43"/>
        <end position="69"/>
    </location>
</feature>
<keyword evidence="5" id="KW-0552">Olfaction</keyword>
<evidence type="ECO:0000256" key="2">
    <source>
        <dbReference type="ARBA" id="ARBA00022475"/>
    </source>
</evidence>
<dbReference type="GO" id="GO:0004984">
    <property type="term" value="F:olfactory receptor activity"/>
    <property type="evidence" value="ECO:0007669"/>
    <property type="project" value="InterPro"/>
</dbReference>
<feature type="transmembrane region" description="Helical" evidence="11">
    <location>
        <begin position="3035"/>
        <end position="3056"/>
    </location>
</feature>
<dbReference type="EMBL" id="KQ981685">
    <property type="protein sequence ID" value="KYN37958.1"/>
    <property type="molecule type" value="Genomic_DNA"/>
</dbReference>
<proteinExistence type="predicted"/>
<evidence type="ECO:0000256" key="9">
    <source>
        <dbReference type="ARBA" id="ARBA00023224"/>
    </source>
</evidence>
<feature type="transmembrane region" description="Helical" evidence="11">
    <location>
        <begin position="2533"/>
        <end position="2555"/>
    </location>
</feature>
<evidence type="ECO:0000313" key="13">
    <source>
        <dbReference type="Proteomes" id="UP000078541"/>
    </source>
</evidence>
<feature type="transmembrane region" description="Helical" evidence="11">
    <location>
        <begin position="1120"/>
        <end position="1142"/>
    </location>
</feature>
<keyword evidence="6 11" id="KW-1133">Transmembrane helix</keyword>
<name>A0A195FC19_9HYME</name>
<feature type="transmembrane region" description="Helical" evidence="11">
    <location>
        <begin position="1331"/>
        <end position="1352"/>
    </location>
</feature>
<feature type="transmembrane region" description="Helical" evidence="11">
    <location>
        <begin position="1540"/>
        <end position="1561"/>
    </location>
</feature>
<keyword evidence="7 11" id="KW-0472">Membrane</keyword>
<evidence type="ECO:0000256" key="11">
    <source>
        <dbReference type="SAM" id="Phobius"/>
    </source>
</evidence>
<keyword evidence="13" id="KW-1185">Reference proteome</keyword>
<sequence length="3620" mass="410978">MDVNERVMSHLDVSDYSIQLNRWFLKPVGAWPSSASTTVKEKVISIVLIIICYSLIAYTVVPCILNILLEETDMHKKLQAVGPLNHWSMGGMNYFSLLFRSRDIYRCVEHVRTDWLMMTDIEDRQVMLKYAKFGRFVAGLCAIFMHGGVFSHSVMQGIMPTFVYIGNVSVSMHVLPCPTYSKFVDITKSPVGEIVFTVQLISSIVVNSVTAGACSLAAVFAMHACGQLNIVMRWLDQLDDRKQQDMVQHRLAIIVEHHLRVLRINAIVPLMHRIMGSINYWQLLTHNKDIQHCILHMETDWKLIHKMDDREVMLRYAKIGRFIAKFCAIFMHSSAIFFTAVKAVKTTTIIVGNETFKMYPMTCPPYSKIVDARFSPTNEILLSTQLLSTLIVSSSTVAICSLAAVFAMHACGQLNVLHTWLKELAEEKTYHSAEKKLAVIVEHHWRVLRIMGSISYWTLLKRSHDIHNCIQHMEIDWQFIQTIGDRKTMLQYAKFGRFLAGISAAITQGGQLLFGTAKAIKTTTIMIGNETFKTRPMTCPTYSKILDTRFSPINEIMLIIQFVSAFVVSSAIVSVCSLAGVFAMHACGQLNVLYAWLNKLVIEYEEKGNQSVEQKLAAIVEHHLRALRLMGMINYWVLLKRSSDIHKLIRHMETDWNLAQRIDEHKLMLQYAKFGRSIAMICGLIMQGGTFLFSLARALKTTTIIVGNETFTTYPMTCPVYSKIIDTRFSPVNEIALVLQFLSTFVLSSSTVGACSLAAVFAIHACGQLNVLSIWLHELVQNQEKKNHITQKKLALIVEHHLRVLSIVASNMIPCLLYVLFEKDNIKLKLSAIAPLLHRVMGSVHYWVLLKRSGDIRNLIRHMETDWCLVQGFDDREIMLQQAKFGRFVAIICGIIMHGGTILFSLARAMKTVTIVVDNETFTTHPMTCPIYNKIIDTRFSPVNEIALILQNLAMLIVSSSTVGACSLAAVFAIHACGQLNVLYEWLHELVKNHEKRNDKAKQKLAAIVEHHLRILSFISQVESIMHKVSLVELTGCTMVIMIASNMVPCLLYVLFEKVNIKLKLSAVGPLLHRVMGSVHYWVLLKRSGDIHKVIRHMETDWRLIQRLDNRKVMLQQAKFGRFVAIICGIIMYGGTILFSIAKAMKTITINVGNKTFTTHPMTCPTYSKIIDTRFSPVNEIALVLQNLAILVVSSSTVGACSLAAVFAIHACGQLKVLNAWLHELVQNQKMGNGTAERKLAAIVEHHLRILSVIAITTIPCLLYVLFEADNIKQKLNAVAPLFHRAMGSVHYWVLLKRRHDIDKLIRHMEADWNLIQKIDEREVMLQHAKFGRFIVIICAVFMQGGLFLFSLGRSMKTTTIIVGNETFKTHPTSCPIYSKIIDTRFSPVNEIALILQNVTMFVASFSTVGACSLAAVFAKHACGQLNVLYVWLHELVENQKRQDINKKLAAIVEHHLRTLSIIAVPTIPCLLYVLFEAENIQQKLNTMMPLINRFMSSMHYWVLLKRRDDIHKLIRHMEIDWNLVQRIDEREVMLQHAKFGRFITIICGIMLQGGCLLFALRQSMKTATITIGNETFITHLTTCPIYSKIIDTRFTPLNEIALILQNLVILVISFCTAGGCSLAAVFAIHACGQLNVLYAWLHELVENNAKENDKAEQKLAAIVEHHLRILSFISQLESIMHKVAFVELVGSTLVICLLGYYIIMSWETLDKTRLTSYLFPYLSTSFNIFIFCYIGGIVTEQCKLVGEMAYMTNWYNLHHTTARGLILIIARSNNVVKITAGKLFHLSIATFLIQHMEIDWNLVQKIGEREVMLQHAKFGRFVTIICGIMMQGSCLLFGLGQSMRTATITIGNETFTTHPTTCPIYSKIIDTRFTPLNEIAIVLQNLLIIVISFCTAGGCSLAAAFAIHACGQLNVLYAWLHELVENQTKENDKAEQKLAAIVEHHLRILSFVSHIEKITNVVCLVEVGGCTLHMCLLGYYCILDWNQDEKEGIVAYGIILISVTFNIFIFCYIGEILSEQCGQVGEIAYMTNWYLLPGNTALDLVLIILRSSIVVKITAGKMTELSLSTFGNVSIYKMYFSNYRLGYLRQKIMGDDLADNSSISPYLVDKYNEYSIQIIRWILKAINVWPHSANASLIEKIRSDFAIFICYFLIITTMVPNGLSMFIDSQMSYETRLQNFGPLTFWFIAMVNYSCLLMHVDDIHNCVEHVKMDWLIIRRFEDQKVMLKSAKLGRFIAGFCAVFMHCGVFSYNVVQGLSKSILYMENTSIIVRGLPYPFYNKILNVHFSPAYEFVFFLQCLSSFVVNCVTVATCGLTAVFVMHACGQMKIMISWLENFIDDKKEERISLRQRFAIIVNHHLRILSFVSRTEKIMNVICLVELIGCTMHICLLGYYCIMSKSIKSIKDGWNYSIQMNRWFMKPIGVWPLTLCETTVEKIGCMILTGISCLLICFLLIPCTLCTILVDTDLDTKIRMIGPVSFLLMAAVKQYILIIRSENIDECIRHIRVDWSRVALNHEKDREIMVNNAKFGRWLSSVSAIFMYSAGIFFTTVMPICARRTEIIDNETVRSLSFPIYRGLFDPRTTPSFEIAQFTQGLAGYVIYTITISVCSLTAVFVMHACGQFRILMLKMEDLADGKERKSANSTHEGRLGDIVEHHIRILSFITRTEKLLNEICLVDVVGCTLNICFLGFNMMTCMQIGMKSYMINWYRIPNKGALGLTLIMAMSNATIKLTAGKFMDLSLASFCSLCRWILKPIGIWHMIYGRSSQSEKFLSLILIFVCFFGLCFVLVPAGPYTLFREKDINIKVKLFGPVGFCLTSAIKYCFLGARASSIGRCVEHVESDWRIVRHYDHRRMMLRNVLVGRRLTTLCVIFLYTGGMSYHTIMPLSSRTKTNGSFTSRPLVYPGYDLYFDPQASPAYEIIFGMHCLSAMIQYSATTAACSLAASFATHACGQVQILMTLLDDLVDGKRTKGTNVEKRLRLITKHHVRVLRFTTDVEKILREICLLELVAATLIICLLEYYCMTEWANSDAVAILTYFMLLISLTFNILIFCYIGELLVEEFGKIGSAAYEINWYDLPGHKAVDLVMIITMSYYPPKLTAGKFCDLSLNTFSTSSLHFADSMSYRSSLPDRIRNVRYEHDIYYAMQLCRWILQSIGIWHIIYGRSSQSEKLLSLMLIFMSFFGLCFVLVPASSYFLFYDEDIEIKIKFFGPVTFCLTSVIKYCFLGTRISTIGKCIEHVESDWRIVQYQNHRSMMLKNVLVGRRITMLCVIFLYGGGLFYHTILPLSSRTTNGNVTSKPLIYPGYDYFDLQTSPAYEIIFGMHCLSAMIQYSATTAVCSLAANFATHARGQVQILVTLLDDLVNGKGTEGTNVEKRLSFITKHHVRVLRFTTDVEKILREVCLVELVTATLMICMLEYLFLMEWENSDAVGVMSYILLFIALTFNVLIFCYIGELLVEEFGKIGSAAYEVNWYDLPGHKAVDLIMIMMKSYYPPKLTAGKFCDLSLNTFSTEWENSDAIAILTYFILLISFTFNVLIFCYIGELLVEQYSKIGAAAYEIDWYNLSGNKALELVLIIAMSHYPPKLTAGKFIELSMNTFGAVSFSHNYYYYCLIAKFDC</sequence>
<evidence type="ECO:0000313" key="12">
    <source>
        <dbReference type="EMBL" id="KYN37958.1"/>
    </source>
</evidence>
<feature type="coiled-coil region" evidence="10">
    <location>
        <begin position="984"/>
        <end position="1011"/>
    </location>
</feature>
<evidence type="ECO:0000256" key="8">
    <source>
        <dbReference type="ARBA" id="ARBA00023170"/>
    </source>
</evidence>
<feature type="transmembrane region" description="Helical" evidence="11">
    <location>
        <begin position="953"/>
        <end position="976"/>
    </location>
</feature>
<feature type="transmembrane region" description="Helical" evidence="11">
    <location>
        <begin position="558"/>
        <end position="584"/>
    </location>
</feature>
<evidence type="ECO:0000256" key="1">
    <source>
        <dbReference type="ARBA" id="ARBA00004651"/>
    </source>
</evidence>
<feature type="transmembrane region" description="Helical" evidence="11">
    <location>
        <begin position="133"/>
        <end position="154"/>
    </location>
</feature>
<dbReference type="GO" id="GO:0007165">
    <property type="term" value="P:signal transduction"/>
    <property type="evidence" value="ECO:0007669"/>
    <property type="project" value="UniProtKB-KW"/>
</dbReference>
<feature type="transmembrane region" description="Helical" evidence="11">
    <location>
        <begin position="2184"/>
        <end position="2201"/>
    </location>
</feature>
<feature type="transmembrane region" description="Helical" evidence="11">
    <location>
        <begin position="2600"/>
        <end position="2621"/>
    </location>
</feature>
<dbReference type="PANTHER" id="PTHR21137:SF35">
    <property type="entry name" value="ODORANT RECEPTOR 19A-RELATED"/>
    <property type="match status" value="1"/>
</dbReference>
<feature type="transmembrane region" description="Helical" evidence="11">
    <location>
        <begin position="3005"/>
        <end position="3023"/>
    </location>
</feature>
<feature type="transmembrane region" description="Helical" evidence="11">
    <location>
        <begin position="677"/>
        <end position="696"/>
    </location>
</feature>
<feature type="transmembrane region" description="Helical" evidence="11">
    <location>
        <begin position="2233"/>
        <end position="2255"/>
    </location>
</feature>
<dbReference type="Pfam" id="PF02949">
    <property type="entry name" value="7tm_6"/>
    <property type="match status" value="12"/>
</dbReference>
<evidence type="ECO:0000256" key="4">
    <source>
        <dbReference type="ARBA" id="ARBA00022692"/>
    </source>
</evidence>
<feature type="transmembrane region" description="Helical" evidence="11">
    <location>
        <begin position="1684"/>
        <end position="1704"/>
    </location>
</feature>
<dbReference type="PANTHER" id="PTHR21137">
    <property type="entry name" value="ODORANT RECEPTOR"/>
    <property type="match status" value="1"/>
</dbReference>
<dbReference type="GO" id="GO:0005549">
    <property type="term" value="F:odorant binding"/>
    <property type="evidence" value="ECO:0007669"/>
    <property type="project" value="InterPro"/>
</dbReference>
<feature type="transmembrane region" description="Helical" evidence="11">
    <location>
        <begin position="1819"/>
        <end position="1840"/>
    </location>
</feature>
<gene>
    <name evidence="12" type="ORF">ALC56_07582</name>
</gene>
<feature type="transmembrane region" description="Helical" evidence="11">
    <location>
        <begin position="1188"/>
        <end position="1209"/>
    </location>
</feature>
<feature type="transmembrane region" description="Helical" evidence="11">
    <location>
        <begin position="3434"/>
        <end position="3454"/>
    </location>
</feature>
<feature type="transmembrane region" description="Helical" evidence="11">
    <location>
        <begin position="3143"/>
        <end position="3164"/>
    </location>
</feature>
<evidence type="ECO:0000256" key="10">
    <source>
        <dbReference type="SAM" id="Coils"/>
    </source>
</evidence>
<accession>A0A195FC19</accession>
<dbReference type="Proteomes" id="UP000078541">
    <property type="component" value="Unassembled WGS sequence"/>
</dbReference>
<feature type="transmembrane region" description="Helical" evidence="11">
    <location>
        <begin position="2712"/>
        <end position="2731"/>
    </location>
</feature>
<comment type="subcellular location">
    <subcellularLocation>
        <location evidence="1">Cell membrane</location>
        <topology evidence="1">Multi-pass membrane protein</topology>
    </subcellularLocation>
</comment>
<feature type="transmembrane region" description="Helical" evidence="11">
    <location>
        <begin position="2671"/>
        <end position="2692"/>
    </location>
</feature>
<feature type="transmembrane region" description="Helical" evidence="11">
    <location>
        <begin position="3520"/>
        <end position="3543"/>
    </location>
</feature>
<feature type="transmembrane region" description="Helical" evidence="11">
    <location>
        <begin position="885"/>
        <end position="906"/>
    </location>
</feature>
<feature type="transmembrane region" description="Helical" evidence="11">
    <location>
        <begin position="1959"/>
        <end position="1981"/>
    </location>
</feature>
<feature type="transmembrane region" description="Helical" evidence="11">
    <location>
        <begin position="386"/>
        <end position="408"/>
    </location>
</feature>
<feature type="transmembrane region" description="Helical" evidence="11">
    <location>
        <begin position="3176"/>
        <end position="3199"/>
    </location>
</feature>
<dbReference type="STRING" id="34720.A0A195FC19"/>
<feature type="transmembrane region" description="Helical" evidence="11">
    <location>
        <begin position="2294"/>
        <end position="2321"/>
    </location>
</feature>
<dbReference type="InterPro" id="IPR004117">
    <property type="entry name" value="7tm6_olfct_rcpt"/>
</dbReference>
<feature type="transmembrane region" description="Helical" evidence="11">
    <location>
        <begin position="1887"/>
        <end position="1908"/>
    </location>
</feature>
<feature type="transmembrane region" description="Helical" evidence="11">
    <location>
        <begin position="1457"/>
        <end position="1476"/>
    </location>
</feature>
<keyword evidence="10" id="KW-0175">Coiled coil</keyword>
<feature type="transmembrane region" description="Helical" evidence="11">
    <location>
        <begin position="1604"/>
        <end position="1629"/>
    </location>
</feature>
<feature type="transmembrane region" description="Helical" evidence="11">
    <location>
        <begin position="200"/>
        <end position="225"/>
    </location>
</feature>
<feature type="transmembrane region" description="Helical" evidence="11">
    <location>
        <begin position="3267"/>
        <end position="3285"/>
    </location>
</feature>
<keyword evidence="2" id="KW-1003">Cell membrane</keyword>
<feature type="transmembrane region" description="Helical" evidence="11">
    <location>
        <begin position="322"/>
        <end position="341"/>
    </location>
</feature>
<feature type="transmembrane region" description="Helical" evidence="11">
    <location>
        <begin position="2810"/>
        <end position="2829"/>
    </location>
</feature>
<evidence type="ECO:0000256" key="3">
    <source>
        <dbReference type="ARBA" id="ARBA00022606"/>
    </source>
</evidence>